<evidence type="ECO:0000313" key="3">
    <source>
        <dbReference type="EMBL" id="MBD0834476.1"/>
    </source>
</evidence>
<keyword evidence="3" id="KW-0347">Helicase</keyword>
<dbReference type="CDD" id="cd09204">
    <property type="entry name" value="PLDc_N_DEXD_b2"/>
    <property type="match status" value="1"/>
</dbReference>
<dbReference type="SUPFAM" id="SSF52540">
    <property type="entry name" value="P-loop containing nucleoside triphosphate hydrolases"/>
    <property type="match status" value="1"/>
</dbReference>
<dbReference type="Gene3D" id="3.30.870.10">
    <property type="entry name" value="Endonuclease Chain A"/>
    <property type="match status" value="1"/>
</dbReference>
<feature type="domain" description="Helicase C-terminal" evidence="2">
    <location>
        <begin position="427"/>
        <end position="601"/>
    </location>
</feature>
<organism evidence="3 4">
    <name type="scientific">Aestuariibaculum suncheonense</name>
    <dbReference type="NCBI Taxonomy" id="1028745"/>
    <lineage>
        <taxon>Bacteria</taxon>
        <taxon>Pseudomonadati</taxon>
        <taxon>Bacteroidota</taxon>
        <taxon>Flavobacteriia</taxon>
        <taxon>Flavobacteriales</taxon>
        <taxon>Flavobacteriaceae</taxon>
    </lineage>
</organism>
<dbReference type="GO" id="GO:0005524">
    <property type="term" value="F:ATP binding"/>
    <property type="evidence" value="ECO:0007669"/>
    <property type="project" value="InterPro"/>
</dbReference>
<dbReference type="SUPFAM" id="SSF56024">
    <property type="entry name" value="Phospholipase D/nuclease"/>
    <property type="match status" value="1"/>
</dbReference>
<dbReference type="InterPro" id="IPR027417">
    <property type="entry name" value="P-loop_NTPase"/>
</dbReference>
<dbReference type="Pfam" id="PF00271">
    <property type="entry name" value="Helicase_C"/>
    <property type="match status" value="1"/>
</dbReference>
<name>A0A8J6Q5M4_9FLAO</name>
<keyword evidence="4" id="KW-1185">Reference proteome</keyword>
<protein>
    <submittedName>
        <fullName evidence="3">DEAD/DEAH box helicase</fullName>
    </submittedName>
</protein>
<dbReference type="InterPro" id="IPR025202">
    <property type="entry name" value="PLD-like_dom"/>
</dbReference>
<dbReference type="GO" id="GO:0003677">
    <property type="term" value="F:DNA binding"/>
    <property type="evidence" value="ECO:0007669"/>
    <property type="project" value="InterPro"/>
</dbReference>
<dbReference type="InterPro" id="IPR058403">
    <property type="entry name" value="DUF8090"/>
</dbReference>
<proteinExistence type="predicted"/>
<accession>A0A8J6Q5M4</accession>
<evidence type="ECO:0000259" key="1">
    <source>
        <dbReference type="PROSITE" id="PS51192"/>
    </source>
</evidence>
<keyword evidence="3" id="KW-0378">Hydrolase</keyword>
<dbReference type="Pfam" id="PF26350">
    <property type="entry name" value="DUF8090"/>
    <property type="match status" value="1"/>
</dbReference>
<evidence type="ECO:0000259" key="2">
    <source>
        <dbReference type="PROSITE" id="PS51194"/>
    </source>
</evidence>
<feature type="domain" description="Helicase ATP-binding" evidence="1">
    <location>
        <begin position="231"/>
        <end position="382"/>
    </location>
</feature>
<dbReference type="AlphaFoldDB" id="A0A8J6Q5M4"/>
<dbReference type="CDD" id="cd18032">
    <property type="entry name" value="DEXHc_RE_I_III_res"/>
    <property type="match status" value="1"/>
</dbReference>
<dbReference type="PROSITE" id="PS51192">
    <property type="entry name" value="HELICASE_ATP_BIND_1"/>
    <property type="match status" value="1"/>
</dbReference>
<dbReference type="PROSITE" id="PS51194">
    <property type="entry name" value="HELICASE_CTER"/>
    <property type="match status" value="1"/>
</dbReference>
<evidence type="ECO:0000313" key="4">
    <source>
        <dbReference type="Proteomes" id="UP000602057"/>
    </source>
</evidence>
<dbReference type="InterPro" id="IPR006935">
    <property type="entry name" value="Helicase/UvrB_N"/>
</dbReference>
<dbReference type="InterPro" id="IPR001650">
    <property type="entry name" value="Helicase_C-like"/>
</dbReference>
<keyword evidence="3" id="KW-0547">Nucleotide-binding</keyword>
<dbReference type="GO" id="GO:0005829">
    <property type="term" value="C:cytosol"/>
    <property type="evidence" value="ECO:0007669"/>
    <property type="project" value="TreeGrafter"/>
</dbReference>
<dbReference type="SMART" id="SM00487">
    <property type="entry name" value="DEXDc"/>
    <property type="match status" value="1"/>
</dbReference>
<dbReference type="PANTHER" id="PTHR47396">
    <property type="entry name" value="TYPE I RESTRICTION ENZYME ECOKI R PROTEIN"/>
    <property type="match status" value="1"/>
</dbReference>
<dbReference type="InterPro" id="IPR050742">
    <property type="entry name" value="Helicase_Restrict-Modif_Enz"/>
</dbReference>
<keyword evidence="3" id="KW-0067">ATP-binding</keyword>
<dbReference type="InterPro" id="IPR021835">
    <property type="entry name" value="DUF3427"/>
</dbReference>
<dbReference type="Pfam" id="PF04851">
    <property type="entry name" value="ResIII"/>
    <property type="match status" value="1"/>
</dbReference>
<gene>
    <name evidence="3" type="ORF">ICJ84_03390</name>
</gene>
<dbReference type="CDD" id="cd18799">
    <property type="entry name" value="SF2_C_EcoAI-like"/>
    <property type="match status" value="1"/>
</dbReference>
<sequence length="972" mass="112351">MDYKSLLQDSIKTGFLDLNIASNKNLRPQFLTNDSKNGKKVLTTIIRELELCEEFWFSAAFVTTGGIATLINSLIELDARNIKGKILASQYLNFTHPEALRRIKQFKNIELRIVTEGDFHSKGYLFKKDNIFDLIIGSSNLTQTALCTNKEWNLKITASNESEIIDLAVKEFKSEFENARIVTEEYISEYELIWNKKKTYELKQFEKEESILGQKIVPNMMQEEALANIEHLRNNNQNKALLISATGTGKTYLSAFDVQRYKPKKFLFLVHRLTIAKEAKKTYQKLLGPNIKMGIYSGDTQDIDADYIFSTIQTISKQNHLDRFSPSHFEYIVIDETHRAAASTYQRIMNHFSPEFLLGMTATPERTDGDDIFKMFDHNIAYEIRLHKALEENMLSPFHYYGVTDLTIDNKEIDDLTDFNLLTAKERVNRIIEHAEKFGCDDGNIRGLVFCSRNDISQELSKEFNQLGYNTIALSGADPEHIRQEAIQRLESDDDSIKLDYIFTVDIFNEGIDIPKVNQIIMLRPTQSAIVFVQQLGRGLRKVKQKDYLTVIDFIGNYNNNYLVPIALYGDTSYNKDTIRKLISSGSNSIPGVSTVNFDRISKEKIFNSIDSANMQLKKDLTKDYNLLKFKLGRIPMMIDFLEHGARDPELYVNYSKSYFNFVKAQESDSTFDLDERQIKLLELFSSEINNAKRIEETLILKELINEEHLDVNHFKGYIKSKYAYNVSDITIDSCICNLNFEFITERKNSSLKPVRDIYNLNIVSKQNNLIIIENDFKTLLDNSTFKTFLLDNINYAISKYDQSFNPNKFVNGFSLYQKYTRKDTFRILNWNQNPLAQNVGGYMVSSDKSNCPIFVNYHKDDDISSTTKYEDGFLDNETFEWMSKSRRTLTSNDVVTIRNYNKGLRLPLFIKKSNDEGTEFYYMGDLTPIDTSFKETRMPDDKGSEVSVVKVDFKLSPPVEDSIYNYITKTL</sequence>
<dbReference type="GO" id="GO:0016787">
    <property type="term" value="F:hydrolase activity"/>
    <property type="evidence" value="ECO:0007669"/>
    <property type="project" value="InterPro"/>
</dbReference>
<dbReference type="InterPro" id="IPR014001">
    <property type="entry name" value="Helicase_ATP-bd"/>
</dbReference>
<dbReference type="GO" id="GO:0004386">
    <property type="term" value="F:helicase activity"/>
    <property type="evidence" value="ECO:0007669"/>
    <property type="project" value="UniProtKB-KW"/>
</dbReference>
<reference evidence="3" key="1">
    <citation type="journal article" date="2013" name="Int. J. Syst. Evol. Microbiol.">
        <title>Aestuariibaculum suncheonense gen. nov., sp. nov., a marine bacterium of the family Flavobacteriaceae isolated from a tidal flat and emended descriptions of the genera Gaetbulibacter and Tamlana.</title>
        <authorList>
            <person name="Jeong S.H."/>
            <person name="Park M.S."/>
            <person name="Jin H.M."/>
            <person name="Lee K."/>
            <person name="Park W."/>
            <person name="Jeon C.O."/>
        </authorList>
    </citation>
    <scope>NUCLEOTIDE SEQUENCE</scope>
    <source>
        <strain evidence="3">SC17</strain>
    </source>
</reference>
<dbReference type="Pfam" id="PF13091">
    <property type="entry name" value="PLDc_2"/>
    <property type="match status" value="1"/>
</dbReference>
<comment type="caution">
    <text evidence="3">The sequence shown here is derived from an EMBL/GenBank/DDBJ whole genome shotgun (WGS) entry which is preliminary data.</text>
</comment>
<dbReference type="Proteomes" id="UP000602057">
    <property type="component" value="Unassembled WGS sequence"/>
</dbReference>
<reference evidence="3" key="2">
    <citation type="submission" date="2020-09" db="EMBL/GenBank/DDBJ databases">
        <authorList>
            <person name="Wu Z."/>
        </authorList>
    </citation>
    <scope>NUCLEOTIDE SEQUENCE</scope>
    <source>
        <strain evidence="3">SC17</strain>
    </source>
</reference>
<dbReference type="Gene3D" id="3.40.50.300">
    <property type="entry name" value="P-loop containing nucleotide triphosphate hydrolases"/>
    <property type="match status" value="2"/>
</dbReference>
<dbReference type="EMBL" id="JACVXC010000001">
    <property type="protein sequence ID" value="MBD0834476.1"/>
    <property type="molecule type" value="Genomic_DNA"/>
</dbReference>
<dbReference type="RefSeq" id="WP_188214947.1">
    <property type="nucleotide sequence ID" value="NZ_BAABGH010000004.1"/>
</dbReference>
<dbReference type="Pfam" id="PF11907">
    <property type="entry name" value="DUF3427"/>
    <property type="match status" value="1"/>
</dbReference>
<dbReference type="PANTHER" id="PTHR47396:SF1">
    <property type="entry name" value="ATP-DEPENDENT HELICASE IRC3-RELATED"/>
    <property type="match status" value="1"/>
</dbReference>
<dbReference type="SMART" id="SM00490">
    <property type="entry name" value="HELICc"/>
    <property type="match status" value="1"/>
</dbReference>